<evidence type="ECO:0000313" key="2">
    <source>
        <dbReference type="EMBL" id="ANY79150.1"/>
    </source>
</evidence>
<evidence type="ECO:0000256" key="1">
    <source>
        <dbReference type="SAM" id="Phobius"/>
    </source>
</evidence>
<proteinExistence type="predicted"/>
<keyword evidence="1" id="KW-0472">Membrane</keyword>
<keyword evidence="1" id="KW-1133">Transmembrane helix</keyword>
<name>A0A1B2EGP7_9HYPH</name>
<reference evidence="2" key="1">
    <citation type="submission" date="2016-07" db="EMBL/GenBank/DDBJ databases">
        <title>Microvirga ossetica sp. nov. a new species of rhizobia isolated from root nodules of the legume species Vicia alpestris Steven originated from North Ossetia region in the Caucasus.</title>
        <authorList>
            <person name="Safronova V.I."/>
            <person name="Kuznetsova I.G."/>
            <person name="Sazanova A.L."/>
            <person name="Belimov A."/>
            <person name="Andronov E."/>
            <person name="Osledkin Y.S."/>
            <person name="Onishchuk O.P."/>
            <person name="Kurchak O.N."/>
            <person name="Shaposhnikov A.I."/>
            <person name="Willems A."/>
            <person name="Tikhonovich I.A."/>
        </authorList>
    </citation>
    <scope>NUCLEOTIDE SEQUENCE [LARGE SCALE GENOMIC DNA]</scope>
    <source>
        <strain evidence="2">V5/3M</strain>
    </source>
</reference>
<protein>
    <submittedName>
        <fullName evidence="2">Uncharacterized protein</fullName>
    </submittedName>
</protein>
<accession>A0A1B2EGP7</accession>
<dbReference type="KEGG" id="moc:BB934_13775"/>
<dbReference type="EMBL" id="CP016616">
    <property type="protein sequence ID" value="ANY79150.1"/>
    <property type="molecule type" value="Genomic_DNA"/>
</dbReference>
<dbReference type="AlphaFoldDB" id="A0A1B2EGP7"/>
<feature type="transmembrane region" description="Helical" evidence="1">
    <location>
        <begin position="25"/>
        <end position="51"/>
    </location>
</feature>
<gene>
    <name evidence="2" type="ORF">BB934_13775</name>
</gene>
<keyword evidence="1" id="KW-0812">Transmembrane</keyword>
<organism evidence="2">
    <name type="scientific">Microvirga ossetica</name>
    <dbReference type="NCBI Taxonomy" id="1882682"/>
    <lineage>
        <taxon>Bacteria</taxon>
        <taxon>Pseudomonadati</taxon>
        <taxon>Pseudomonadota</taxon>
        <taxon>Alphaproteobacteria</taxon>
        <taxon>Hyphomicrobiales</taxon>
        <taxon>Methylobacteriaceae</taxon>
        <taxon>Microvirga</taxon>
    </lineage>
</organism>
<sequence>MEPCPFDDRLAVAGGMRRSEGKVQVLADLAISVLVVLAGAVGMLLLLVTWFGGRTITPEFEDGLDPINGARDPVAIYESQGPFIPMPEHLKTHDQMIAWMTQELPRLTAEMTNPRS</sequence>